<proteinExistence type="predicted"/>
<gene>
    <name evidence="2" type="ORF">L336_1040</name>
</gene>
<feature type="transmembrane region" description="Helical" evidence="1">
    <location>
        <begin position="12"/>
        <end position="32"/>
    </location>
</feature>
<name>R4PP51_9BACT</name>
<protein>
    <submittedName>
        <fullName evidence="2">Uncharacterized protein</fullName>
    </submittedName>
</protein>
<accession>R4PP51</accession>
<keyword evidence="1" id="KW-0812">Transmembrane</keyword>
<organism evidence="2 3">
    <name type="scientific">Candidatus Saccharimonas aalborgensis</name>
    <dbReference type="NCBI Taxonomy" id="1332188"/>
    <lineage>
        <taxon>Bacteria</taxon>
        <taxon>Candidatus Saccharimonadota</taxon>
        <taxon>Candidatus Saccharimonadia</taxon>
        <taxon>Candidatus Saccharimonadales</taxon>
        <taxon>Candidatus Saccharimonadaceae</taxon>
        <taxon>Candidatus Saccharimonas</taxon>
    </lineage>
</organism>
<dbReference type="KEGG" id="saal:L336_1040"/>
<keyword evidence="3" id="KW-1185">Reference proteome</keyword>
<dbReference type="HOGENOM" id="CLU_135591_0_0_0"/>
<dbReference type="AlphaFoldDB" id="R4PP51"/>
<reference evidence="2 3" key="1">
    <citation type="journal article" date="2013" name="Nat. Biotechnol.">
        <title>Genome sequences of rare, uncultured bacteria obtained by differential coverage binning of multiple metagenomes.</title>
        <authorList>
            <person name="Albertsen M."/>
            <person name="Hugenholtz P."/>
            <person name="Skarshewski A."/>
            <person name="Nielsen K.L."/>
            <person name="Tyson G.W."/>
            <person name="Nielsen P.H."/>
        </authorList>
    </citation>
    <scope>NUCLEOTIDE SEQUENCE [LARGE SCALE GENOMIC DNA]</scope>
    <source>
        <strain evidence="2">TM71</strain>
    </source>
</reference>
<dbReference type="Proteomes" id="UP000013893">
    <property type="component" value="Chromosome"/>
</dbReference>
<sequence>MSPLLSQGPLAMIYAGGCIVLLSTILVSILLITRRRQQKTLASLSPAPSLAMDLTLLKSEYLEKIDAIEHEYRSRTIYARVLHQQLSTVVRQFASHATQSSVATMTLADLKRSRHTKLVPIIEGYYAPEFSVVENGNVDEALAGARKVVSEWSS</sequence>
<dbReference type="EMBL" id="CP005957">
    <property type="protein sequence ID" value="AGL62739.1"/>
    <property type="molecule type" value="Genomic_DNA"/>
</dbReference>
<keyword evidence="1" id="KW-0472">Membrane</keyword>
<evidence type="ECO:0000313" key="2">
    <source>
        <dbReference type="EMBL" id="AGL62739.1"/>
    </source>
</evidence>
<evidence type="ECO:0000313" key="3">
    <source>
        <dbReference type="Proteomes" id="UP000013893"/>
    </source>
</evidence>
<evidence type="ECO:0000256" key="1">
    <source>
        <dbReference type="SAM" id="Phobius"/>
    </source>
</evidence>
<keyword evidence="1" id="KW-1133">Transmembrane helix</keyword>
<dbReference type="STRING" id="1332188.L336_1040"/>